<dbReference type="Proteomes" id="UP001221142">
    <property type="component" value="Unassembled WGS sequence"/>
</dbReference>
<dbReference type="InterPro" id="IPR045339">
    <property type="entry name" value="DUF6534"/>
</dbReference>
<organism evidence="3 4">
    <name type="scientific">Roridomyces roridus</name>
    <dbReference type="NCBI Taxonomy" id="1738132"/>
    <lineage>
        <taxon>Eukaryota</taxon>
        <taxon>Fungi</taxon>
        <taxon>Dikarya</taxon>
        <taxon>Basidiomycota</taxon>
        <taxon>Agaricomycotina</taxon>
        <taxon>Agaricomycetes</taxon>
        <taxon>Agaricomycetidae</taxon>
        <taxon>Agaricales</taxon>
        <taxon>Marasmiineae</taxon>
        <taxon>Mycenaceae</taxon>
        <taxon>Roridomyces</taxon>
    </lineage>
</organism>
<keyword evidence="1" id="KW-0472">Membrane</keyword>
<feature type="domain" description="DUF6534" evidence="2">
    <location>
        <begin position="169"/>
        <end position="255"/>
    </location>
</feature>
<feature type="transmembrane region" description="Helical" evidence="1">
    <location>
        <begin position="162"/>
        <end position="184"/>
    </location>
</feature>
<dbReference type="EMBL" id="JARKIF010000012">
    <property type="protein sequence ID" value="KAJ7626111.1"/>
    <property type="molecule type" value="Genomic_DNA"/>
</dbReference>
<evidence type="ECO:0000259" key="2">
    <source>
        <dbReference type="Pfam" id="PF20152"/>
    </source>
</evidence>
<sequence>MADTLDVVAISGVAVITICAISALMGSLTVHVYFYHQAFPKDKILTKSLVYATYILALFSFVIFMVSCYSIIGSGWGNISALTRMTLDWMVTPVSGGLMTFLSQMLYAYRIHVLSGGHILPGLVLIFSLATFACAIAVGVLFSESGTVLLSPSVHARLSIPYELWCVWSAICDIFIAACMVYLLNKANTGFHRTNTLVSKLTRLIIETGVLTAIVAGTALVLYVAVPGQFYYVPVISILPFVQGHTVVVLLNSRSNNSCSCNQGLKGVHVSSGGSSDMQFGHAPGGARDTEQPSVVTITREVFSDVGRMTEGTEMKDFPDARTMV</sequence>
<evidence type="ECO:0000313" key="3">
    <source>
        <dbReference type="EMBL" id="KAJ7626111.1"/>
    </source>
</evidence>
<accession>A0AAD7FII3</accession>
<keyword evidence="1" id="KW-1133">Transmembrane helix</keyword>
<keyword evidence="4" id="KW-1185">Reference proteome</keyword>
<proteinExistence type="predicted"/>
<dbReference type="PANTHER" id="PTHR40465:SF1">
    <property type="entry name" value="DUF6534 DOMAIN-CONTAINING PROTEIN"/>
    <property type="match status" value="1"/>
</dbReference>
<dbReference type="AlphaFoldDB" id="A0AAD7FII3"/>
<feature type="transmembrane region" description="Helical" evidence="1">
    <location>
        <begin position="119"/>
        <end position="142"/>
    </location>
</feature>
<reference evidence="3" key="1">
    <citation type="submission" date="2023-03" db="EMBL/GenBank/DDBJ databases">
        <title>Massive genome expansion in bonnet fungi (Mycena s.s.) driven by repeated elements and novel gene families across ecological guilds.</title>
        <authorList>
            <consortium name="Lawrence Berkeley National Laboratory"/>
            <person name="Harder C.B."/>
            <person name="Miyauchi S."/>
            <person name="Viragh M."/>
            <person name="Kuo A."/>
            <person name="Thoen E."/>
            <person name="Andreopoulos B."/>
            <person name="Lu D."/>
            <person name="Skrede I."/>
            <person name="Drula E."/>
            <person name="Henrissat B."/>
            <person name="Morin E."/>
            <person name="Kohler A."/>
            <person name="Barry K."/>
            <person name="LaButti K."/>
            <person name="Morin E."/>
            <person name="Salamov A."/>
            <person name="Lipzen A."/>
            <person name="Mereny Z."/>
            <person name="Hegedus B."/>
            <person name="Baldrian P."/>
            <person name="Stursova M."/>
            <person name="Weitz H."/>
            <person name="Taylor A."/>
            <person name="Grigoriev I.V."/>
            <person name="Nagy L.G."/>
            <person name="Martin F."/>
            <person name="Kauserud H."/>
        </authorList>
    </citation>
    <scope>NUCLEOTIDE SEQUENCE</scope>
    <source>
        <strain evidence="3">9284</strain>
    </source>
</reference>
<comment type="caution">
    <text evidence="3">The sequence shown here is derived from an EMBL/GenBank/DDBJ whole genome shotgun (WGS) entry which is preliminary data.</text>
</comment>
<feature type="transmembrane region" description="Helical" evidence="1">
    <location>
        <begin position="12"/>
        <end position="36"/>
    </location>
</feature>
<feature type="transmembrane region" description="Helical" evidence="1">
    <location>
        <begin position="48"/>
        <end position="72"/>
    </location>
</feature>
<keyword evidence="1" id="KW-0812">Transmembrane</keyword>
<evidence type="ECO:0000256" key="1">
    <source>
        <dbReference type="SAM" id="Phobius"/>
    </source>
</evidence>
<gene>
    <name evidence="3" type="ORF">FB45DRAFT_75416</name>
</gene>
<feature type="transmembrane region" description="Helical" evidence="1">
    <location>
        <begin position="204"/>
        <end position="225"/>
    </location>
</feature>
<feature type="transmembrane region" description="Helical" evidence="1">
    <location>
        <begin position="231"/>
        <end position="251"/>
    </location>
</feature>
<evidence type="ECO:0000313" key="4">
    <source>
        <dbReference type="Proteomes" id="UP001221142"/>
    </source>
</evidence>
<feature type="transmembrane region" description="Helical" evidence="1">
    <location>
        <begin position="87"/>
        <end position="107"/>
    </location>
</feature>
<name>A0AAD7FII3_9AGAR</name>
<dbReference type="PANTHER" id="PTHR40465">
    <property type="entry name" value="CHROMOSOME 1, WHOLE GENOME SHOTGUN SEQUENCE"/>
    <property type="match status" value="1"/>
</dbReference>
<dbReference type="Pfam" id="PF20152">
    <property type="entry name" value="DUF6534"/>
    <property type="match status" value="1"/>
</dbReference>
<protein>
    <recommendedName>
        <fullName evidence="2">DUF6534 domain-containing protein</fullName>
    </recommendedName>
</protein>